<dbReference type="InterPro" id="IPR036890">
    <property type="entry name" value="HATPase_C_sf"/>
</dbReference>
<dbReference type="InterPro" id="IPR038973">
    <property type="entry name" value="MutL/Mlh/Pms-like"/>
</dbReference>
<evidence type="ECO:0000256" key="2">
    <source>
        <dbReference type="ARBA" id="ARBA00022763"/>
    </source>
</evidence>
<proteinExistence type="inferred from homology"/>
<dbReference type="SUPFAM" id="SSF54211">
    <property type="entry name" value="Ribosomal protein S5 domain 2-like"/>
    <property type="match status" value="1"/>
</dbReference>
<dbReference type="GO" id="GO:0006298">
    <property type="term" value="P:mismatch repair"/>
    <property type="evidence" value="ECO:0007669"/>
    <property type="project" value="InterPro"/>
</dbReference>
<accession>V7CIH6</accession>
<dbReference type="Gene3D" id="3.30.1540.20">
    <property type="entry name" value="MutL, C-terminal domain, dimerisation subdomain"/>
    <property type="match status" value="1"/>
</dbReference>
<dbReference type="GO" id="GO:0032300">
    <property type="term" value="C:mismatch repair complex"/>
    <property type="evidence" value="ECO:0007669"/>
    <property type="project" value="InterPro"/>
</dbReference>
<dbReference type="PANTHER" id="PTHR10073:SF47">
    <property type="entry name" value="DNA MISMATCH REPAIR PROTEIN MLH3"/>
    <property type="match status" value="1"/>
</dbReference>
<dbReference type="InterPro" id="IPR042121">
    <property type="entry name" value="MutL_C_regsub"/>
</dbReference>
<dbReference type="SMART" id="SM00853">
    <property type="entry name" value="MutL_C"/>
    <property type="match status" value="1"/>
</dbReference>
<evidence type="ECO:0000313" key="6">
    <source>
        <dbReference type="Proteomes" id="UP000000226"/>
    </source>
</evidence>
<dbReference type="EMBL" id="CM002289">
    <property type="protein sequence ID" value="ESW30007.1"/>
    <property type="molecule type" value="Genomic_DNA"/>
</dbReference>
<dbReference type="InterPro" id="IPR042120">
    <property type="entry name" value="MutL_C_dimsub"/>
</dbReference>
<evidence type="ECO:0000256" key="3">
    <source>
        <dbReference type="ARBA" id="ARBA00023204"/>
    </source>
</evidence>
<dbReference type="Pfam" id="PF13589">
    <property type="entry name" value="HATPase_c_3"/>
    <property type="match status" value="1"/>
</dbReference>
<evidence type="ECO:0000256" key="1">
    <source>
        <dbReference type="ARBA" id="ARBA00006082"/>
    </source>
</evidence>
<evidence type="ECO:0000313" key="5">
    <source>
        <dbReference type="EMBL" id="ESW30007.1"/>
    </source>
</evidence>
<dbReference type="GO" id="GO:0005524">
    <property type="term" value="F:ATP binding"/>
    <property type="evidence" value="ECO:0007669"/>
    <property type="project" value="InterPro"/>
</dbReference>
<reference evidence="6" key="1">
    <citation type="journal article" date="2014" name="Nat. Genet.">
        <title>A reference genome for common bean and genome-wide analysis of dual domestications.</title>
        <authorList>
            <person name="Schmutz J."/>
            <person name="McClean P.E."/>
            <person name="Mamidi S."/>
            <person name="Wu G.A."/>
            <person name="Cannon S.B."/>
            <person name="Grimwood J."/>
            <person name="Jenkins J."/>
            <person name="Shu S."/>
            <person name="Song Q."/>
            <person name="Chavarro C."/>
            <person name="Torres-Torres M."/>
            <person name="Geffroy V."/>
            <person name="Moghaddam S.M."/>
            <person name="Gao D."/>
            <person name="Abernathy B."/>
            <person name="Barry K."/>
            <person name="Blair M."/>
            <person name="Brick M.A."/>
            <person name="Chovatia M."/>
            <person name="Gepts P."/>
            <person name="Goodstein D.M."/>
            <person name="Gonzales M."/>
            <person name="Hellsten U."/>
            <person name="Hyten D.L."/>
            <person name="Jia G."/>
            <person name="Kelly J.D."/>
            <person name="Kudrna D."/>
            <person name="Lee R."/>
            <person name="Richard M.M."/>
            <person name="Miklas P.N."/>
            <person name="Osorno J.M."/>
            <person name="Rodrigues J."/>
            <person name="Thareau V."/>
            <person name="Urrea C.A."/>
            <person name="Wang M."/>
            <person name="Yu Y."/>
            <person name="Zhang M."/>
            <person name="Wing R.A."/>
            <person name="Cregan P.B."/>
            <person name="Rokhsar D.S."/>
            <person name="Jackson S.A."/>
        </authorList>
    </citation>
    <scope>NUCLEOTIDE SEQUENCE [LARGE SCALE GENOMIC DNA]</scope>
    <source>
        <strain evidence="6">cv. G19833</strain>
    </source>
</reference>
<dbReference type="eggNOG" id="KOG1977">
    <property type="taxonomic scope" value="Eukaryota"/>
</dbReference>
<dbReference type="SUPFAM" id="SSF118116">
    <property type="entry name" value="DNA mismatch repair protein MutL"/>
    <property type="match status" value="1"/>
</dbReference>
<evidence type="ECO:0000259" key="4">
    <source>
        <dbReference type="SMART" id="SM00853"/>
    </source>
</evidence>
<dbReference type="Pfam" id="PF08676">
    <property type="entry name" value="MutL_C"/>
    <property type="match status" value="1"/>
</dbReference>
<dbReference type="InterPro" id="IPR014790">
    <property type="entry name" value="MutL_C"/>
</dbReference>
<dbReference type="FunFam" id="3.30.1370.100:FF:000007">
    <property type="entry name" value="MUTL protein homolog 3"/>
    <property type="match status" value="1"/>
</dbReference>
<dbReference type="Gramene" id="ESW30007">
    <property type="protein sequence ID" value="ESW30007"/>
    <property type="gene ID" value="PHAVU_002G116900g"/>
</dbReference>
<name>V7CIH6_PHAVU</name>
<dbReference type="InterPro" id="IPR014762">
    <property type="entry name" value="DNA_mismatch_repair_CS"/>
</dbReference>
<sequence length="1225" mass="139111">MMASIKPLPETVRSSLRSGIFLFDFTRVVEELVFNSLDARATKVSVFVSIGKCCLKVVDDGSGITRDGLELVGERYATSKFLNLVDLNVTSENFGFRGEALASISDVSVLEIVTRTHGRPNGYQKVLKGCKCLYLGIDDDRKEVGTTVVVRDLFYNQPVRRKCILSSPNKVLQSIKKCVMRLALVRPNISFKVVDIERFEHLKSWNTDNEFRNKKRSRCQTGPAYLLNLTCPRSMYDLAFEPSKTYVKFKDWTPILNFIEKVIKQFWEENIASVEPIIQAAYMVEDQQEKAYVNIISDESDISKFRNQNRKDCLDLFFSTSDKLIEGNYHQSNREDVRTSIGYMEAAMFKEKQSIGDSLFQTGYSGNLLDDDSHAKCISTVTRRPNGLLMRDSSSSLKGDNLFYDEIPAIESLNDCVPFHAPSSSHGRKFHKEADVNSETFQDDLHFNCNEYSYDVNINGDLQKSFLKGCSTLGSILHKKDFFVKNDGYEIQTDSFCSKRNTGEDCISGKDLNDVPFDEPSSSHGRKFHKGADVISESFQDDLHYNYDGYSYDVDINGDLQKPFIRGCSTLGSILPKKDLSVNDKYELQTDSFCSKKNTGEDYRSGKDLYVHPYPEVKKKLKMSKNSDFLERELAEENCLPSDLCYSASRIGSSESDDLSSNFECHPLYPKSSSQAHALGFYRTTDIKDDLGGESRCFKWVHHKKRLDERENEFNFSYNMSWNTNQHHSASSYANIGFNFDVAGDSGEIFNKRVDCPDFSDIYSTKRSDMLNKELDWLLPKSCFKSCKRPNKNKGKTDQFRNSILEGNHERSRRSISAPPFYRSKRRFFSLNHPSEIKAKRQIDRVYNPAFNHGEASNSKYHQQPPVAHHQSTKDLLLQEFKINVKQTSEVLGAMQVNDITEIEELESFNIQNSAPIGELCSKDVQDSIDFGTKWRNCSPNITKNDKPANIECRNNILDISSGFLHLAGDSLIPETISKKCLEDSKVLHQVDKKFIPVVAGRTLAVIDQHAADERIRLEDLRQKVLSGEAKTVTYLHAELELVLPEIGYQLLHSYSEQIKDWGWICNIHAKNSESFRRNLDIIKRQQTTITLIAVPCILGVKLNDVDLLEFLQQLADTDGSSTMPPSVIRVLNSKACRGAIMFGDSLLPSECSLLVEELKHTSLCFQCAHGRPTTVPLVNLEALHNQIAKLRLMNESSSDEWHGLHKHKVCVERVVQRLNPASGT</sequence>
<dbReference type="Proteomes" id="UP000000226">
    <property type="component" value="Chromosome 2"/>
</dbReference>
<comment type="similarity">
    <text evidence="1">Belongs to the DNA mismatch repair MutL/HexB family.</text>
</comment>
<dbReference type="InterPro" id="IPR037198">
    <property type="entry name" value="MutL_C_sf"/>
</dbReference>
<protein>
    <recommendedName>
        <fullName evidence="4">MutL C-terminal dimerisation domain-containing protein</fullName>
    </recommendedName>
</protein>
<dbReference type="SUPFAM" id="SSF55874">
    <property type="entry name" value="ATPase domain of HSP90 chaperone/DNA topoisomerase II/histidine kinase"/>
    <property type="match status" value="1"/>
</dbReference>
<dbReference type="Gene3D" id="3.30.1370.100">
    <property type="entry name" value="MutL, C-terminal domain, regulatory subdomain"/>
    <property type="match status" value="1"/>
</dbReference>
<dbReference type="GO" id="GO:0016887">
    <property type="term" value="F:ATP hydrolysis activity"/>
    <property type="evidence" value="ECO:0007669"/>
    <property type="project" value="InterPro"/>
</dbReference>
<feature type="domain" description="MutL C-terminal dimerisation" evidence="4">
    <location>
        <begin position="987"/>
        <end position="1147"/>
    </location>
</feature>
<dbReference type="PROSITE" id="PS00058">
    <property type="entry name" value="DNA_MISMATCH_REPAIR_1"/>
    <property type="match status" value="1"/>
</dbReference>
<dbReference type="STRING" id="3885.V7CIH6"/>
<gene>
    <name evidence="5" type="ORF">PHAVU_002G116900g</name>
</gene>
<dbReference type="CDD" id="cd16926">
    <property type="entry name" value="HATPase_MutL-MLH-PMS-like"/>
    <property type="match status" value="1"/>
</dbReference>
<dbReference type="Gene3D" id="3.30.565.10">
    <property type="entry name" value="Histidine kinase-like ATPase, C-terminal domain"/>
    <property type="match status" value="1"/>
</dbReference>
<keyword evidence="3" id="KW-0234">DNA repair</keyword>
<keyword evidence="2" id="KW-0227">DNA damage</keyword>
<dbReference type="InterPro" id="IPR020568">
    <property type="entry name" value="Ribosomal_Su5_D2-typ_SF"/>
</dbReference>
<organism evidence="5 6">
    <name type="scientific">Phaseolus vulgaris</name>
    <name type="common">Kidney bean</name>
    <name type="synonym">French bean</name>
    <dbReference type="NCBI Taxonomy" id="3885"/>
    <lineage>
        <taxon>Eukaryota</taxon>
        <taxon>Viridiplantae</taxon>
        <taxon>Streptophyta</taxon>
        <taxon>Embryophyta</taxon>
        <taxon>Tracheophyta</taxon>
        <taxon>Spermatophyta</taxon>
        <taxon>Magnoliopsida</taxon>
        <taxon>eudicotyledons</taxon>
        <taxon>Gunneridae</taxon>
        <taxon>Pentapetalae</taxon>
        <taxon>rosids</taxon>
        <taxon>fabids</taxon>
        <taxon>Fabales</taxon>
        <taxon>Fabaceae</taxon>
        <taxon>Papilionoideae</taxon>
        <taxon>50 kb inversion clade</taxon>
        <taxon>NPAAA clade</taxon>
        <taxon>indigoferoid/millettioid clade</taxon>
        <taxon>Phaseoleae</taxon>
        <taxon>Phaseolus</taxon>
    </lineage>
</organism>
<dbReference type="AlphaFoldDB" id="V7CIH6"/>
<dbReference type="GO" id="GO:0140664">
    <property type="term" value="F:ATP-dependent DNA damage sensor activity"/>
    <property type="evidence" value="ECO:0007669"/>
    <property type="project" value="InterPro"/>
</dbReference>
<dbReference type="PANTHER" id="PTHR10073">
    <property type="entry name" value="DNA MISMATCH REPAIR PROTEIN MLH, PMS, MUTL"/>
    <property type="match status" value="1"/>
</dbReference>
<dbReference type="FunFam" id="3.30.565.10:FF:000003">
    <property type="entry name" value="DNA mismatch repair endonuclease MutL"/>
    <property type="match status" value="1"/>
</dbReference>
<dbReference type="OMA" id="DHHAVEH"/>
<dbReference type="OrthoDB" id="429932at2759"/>
<keyword evidence="6" id="KW-1185">Reference proteome</keyword>